<dbReference type="Gene3D" id="3.10.110.10">
    <property type="entry name" value="Ubiquitin Conjugating Enzyme"/>
    <property type="match status" value="1"/>
</dbReference>
<dbReference type="EMBL" id="CM003613">
    <property type="protein sequence ID" value="KYP57875.1"/>
    <property type="molecule type" value="Genomic_DNA"/>
</dbReference>
<proteinExistence type="predicted"/>
<reference evidence="4 5" key="1">
    <citation type="journal article" date="2012" name="Nat. Biotechnol.">
        <title>Draft genome sequence of pigeonpea (Cajanus cajan), an orphan legume crop of resource-poor farmers.</title>
        <authorList>
            <person name="Varshney R.K."/>
            <person name="Chen W."/>
            <person name="Li Y."/>
            <person name="Bharti A.K."/>
            <person name="Saxena R.K."/>
            <person name="Schlueter J.A."/>
            <person name="Donoghue M.T."/>
            <person name="Azam S."/>
            <person name="Fan G."/>
            <person name="Whaley A.M."/>
            <person name="Farmer A.D."/>
            <person name="Sheridan J."/>
            <person name="Iwata A."/>
            <person name="Tuteja R."/>
            <person name="Penmetsa R.V."/>
            <person name="Wu W."/>
            <person name="Upadhyaya H.D."/>
            <person name="Yang S.P."/>
            <person name="Shah T."/>
            <person name="Saxena K.B."/>
            <person name="Michael T."/>
            <person name="McCombie W.R."/>
            <person name="Yang B."/>
            <person name="Zhang G."/>
            <person name="Yang H."/>
            <person name="Wang J."/>
            <person name="Spillane C."/>
            <person name="Cook D.R."/>
            <person name="May G.D."/>
            <person name="Xu X."/>
            <person name="Jackson S.A."/>
        </authorList>
    </citation>
    <scope>NUCLEOTIDE SEQUENCE [LARGE SCALE GENOMIC DNA]</scope>
    <source>
        <strain evidence="5">cv. Asha</strain>
    </source>
</reference>
<dbReference type="InterPro" id="IPR016135">
    <property type="entry name" value="UBQ-conjugating_enzyme/RWD"/>
</dbReference>
<dbReference type="PROSITE" id="PS50127">
    <property type="entry name" value="UBC_2"/>
    <property type="match status" value="1"/>
</dbReference>
<evidence type="ECO:0000313" key="4">
    <source>
        <dbReference type="EMBL" id="KYP57875.1"/>
    </source>
</evidence>
<evidence type="ECO:0000259" key="3">
    <source>
        <dbReference type="PROSITE" id="PS50127"/>
    </source>
</evidence>
<evidence type="ECO:0000256" key="2">
    <source>
        <dbReference type="ARBA" id="ARBA00022786"/>
    </source>
</evidence>
<keyword evidence="2" id="KW-0833">Ubl conjugation pathway</keyword>
<dbReference type="Proteomes" id="UP000075243">
    <property type="component" value="Chromosome 11"/>
</dbReference>
<evidence type="ECO:0000256" key="1">
    <source>
        <dbReference type="ARBA" id="ARBA00022679"/>
    </source>
</evidence>
<keyword evidence="1" id="KW-0808">Transferase</keyword>
<dbReference type="SMART" id="SM00212">
    <property type="entry name" value="UBCc"/>
    <property type="match status" value="1"/>
</dbReference>
<gene>
    <name evidence="4" type="ORF">KK1_004157</name>
</gene>
<feature type="domain" description="UBC core" evidence="3">
    <location>
        <begin position="1"/>
        <end position="156"/>
    </location>
</feature>
<dbReference type="GO" id="GO:0061631">
    <property type="term" value="F:ubiquitin conjugating enzyme activity"/>
    <property type="evidence" value="ECO:0007669"/>
    <property type="project" value="TreeGrafter"/>
</dbReference>
<dbReference type="STRING" id="3821.A0A151SSV9"/>
<dbReference type="CDD" id="cd23837">
    <property type="entry name" value="UBCc_UBE2O"/>
    <property type="match status" value="1"/>
</dbReference>
<protein>
    <submittedName>
        <fullName evidence="4">Ubiquitin carrier protein E2 23</fullName>
    </submittedName>
</protein>
<dbReference type="OMA" id="NTWPGRK"/>
<dbReference type="Pfam" id="PF00179">
    <property type="entry name" value="UQ_con"/>
    <property type="match status" value="1"/>
</dbReference>
<dbReference type="AlphaFoldDB" id="A0A151SSV9"/>
<evidence type="ECO:0000313" key="5">
    <source>
        <dbReference type="Proteomes" id="UP000075243"/>
    </source>
</evidence>
<dbReference type="SUPFAM" id="SSF54495">
    <property type="entry name" value="UBC-like"/>
    <property type="match status" value="1"/>
</dbReference>
<organism evidence="4 5">
    <name type="scientific">Cajanus cajan</name>
    <name type="common">Pigeon pea</name>
    <name type="synonym">Cajanus indicus</name>
    <dbReference type="NCBI Taxonomy" id="3821"/>
    <lineage>
        <taxon>Eukaryota</taxon>
        <taxon>Viridiplantae</taxon>
        <taxon>Streptophyta</taxon>
        <taxon>Embryophyta</taxon>
        <taxon>Tracheophyta</taxon>
        <taxon>Spermatophyta</taxon>
        <taxon>Magnoliopsida</taxon>
        <taxon>eudicotyledons</taxon>
        <taxon>Gunneridae</taxon>
        <taxon>Pentapetalae</taxon>
        <taxon>rosids</taxon>
        <taxon>fabids</taxon>
        <taxon>Fabales</taxon>
        <taxon>Fabaceae</taxon>
        <taxon>Papilionoideae</taxon>
        <taxon>50 kb inversion clade</taxon>
        <taxon>NPAAA clade</taxon>
        <taxon>indigoferoid/millettioid clade</taxon>
        <taxon>Phaseoleae</taxon>
        <taxon>Cajanus</taxon>
    </lineage>
</organism>
<sequence>MKEWKILEQSLPESIYVRVYEQRIDLMRAVIVGAAGTPYHDGLFFFDIAFPSDYPKHPPKLNFRSFGHRINPNLYNTGKVCLSLLNTWHGRKRELWDPCESTILQVLLSIQGLVLNEKPFYNEPGIESFGRFVFDVETRSRAYSDNAFVFTLDIASHLLRKPPRNFEDFVSAFFRQRAGSIMEACDEYMNGRVRVGYFGCVSGSDLSSSSKSSKMSKIEVSQGFREAMMGVVPRLVQAFRENGASVVDPDWKWEVSQNLVQVEEYEDIKSGKWKGNKGSVMFKKVVEKIKKAFRWKKNRGKNKRSEGEISRA</sequence>
<accession>A0A151SSV9</accession>
<dbReference type="PANTHER" id="PTHR46116:SF19">
    <property type="entry name" value="UBIQUITIN-CONJUGATING ENZYME FAMILY PROTEIN"/>
    <property type="match status" value="1"/>
</dbReference>
<dbReference type="PANTHER" id="PTHR46116">
    <property type="entry name" value="(E3-INDEPENDENT) E2 UBIQUITIN-CONJUGATING ENZYME"/>
    <property type="match status" value="1"/>
</dbReference>
<keyword evidence="5" id="KW-1185">Reference proteome</keyword>
<dbReference type="Gramene" id="C.cajan_04060.t">
    <property type="protein sequence ID" value="C.cajan_04060.t.cds1"/>
    <property type="gene ID" value="C.cajan_04060"/>
</dbReference>
<name>A0A151SSV9_CAJCA</name>
<dbReference type="InterPro" id="IPR000608">
    <property type="entry name" value="UBC"/>
</dbReference>